<dbReference type="KEGG" id="avn:Avin_38290"/>
<dbReference type="EMBL" id="CP001157">
    <property type="protein sequence ID" value="ACO79971.1"/>
    <property type="molecule type" value="Genomic_DNA"/>
</dbReference>
<sequence>MRFFNPQQRGDIPRLSARAVQSGGCAKCRGRLSGDFPFVRGLLKFFGAVARMVPSRVLELFPSCVHFGW</sequence>
<name>C1DSM8_AZOVD</name>
<proteinExistence type="predicted"/>
<protein>
    <submittedName>
        <fullName evidence="1">Uncharacterized protein</fullName>
    </submittedName>
</protein>
<dbReference type="HOGENOM" id="CLU_2766970_0_0_6"/>
<evidence type="ECO:0000313" key="2">
    <source>
        <dbReference type="Proteomes" id="UP000002424"/>
    </source>
</evidence>
<dbReference type="OrthoDB" id="9934535at2"/>
<dbReference type="AlphaFoldDB" id="C1DSM8"/>
<dbReference type="STRING" id="322710.Avin_38290"/>
<reference evidence="1 2" key="1">
    <citation type="journal article" date="2009" name="J. Bacteriol.">
        <title>Genome sequence of Azotobacter vinelandii, an obligate aerobe specialized to support diverse anaerobic metabolic processes.</title>
        <authorList>
            <person name="Setubal J.C."/>
            <person name="dos Santos P."/>
            <person name="Goldman B.S."/>
            <person name="Ertesvag H."/>
            <person name="Espin G."/>
            <person name="Rubio L.M."/>
            <person name="Valla S."/>
            <person name="Almeida N.F."/>
            <person name="Balasubramanian D."/>
            <person name="Cromes L."/>
            <person name="Curatti L."/>
            <person name="Du Z."/>
            <person name="Godsy E."/>
            <person name="Goodner B."/>
            <person name="Hellner-Burris K."/>
            <person name="Hernandez J.A."/>
            <person name="Houmiel K."/>
            <person name="Imperial J."/>
            <person name="Kennedy C."/>
            <person name="Larson T.J."/>
            <person name="Latreille P."/>
            <person name="Ligon L.S."/>
            <person name="Lu J."/>
            <person name="Maerk M."/>
            <person name="Miller N.M."/>
            <person name="Norton S."/>
            <person name="O'Carroll I.P."/>
            <person name="Paulsen I."/>
            <person name="Raulfs E.C."/>
            <person name="Roemer R."/>
            <person name="Rosser J."/>
            <person name="Segura D."/>
            <person name="Slater S."/>
            <person name="Stricklin S.L."/>
            <person name="Studholme D.J."/>
            <person name="Sun J."/>
            <person name="Viana C.J."/>
            <person name="Wallin E."/>
            <person name="Wang B."/>
            <person name="Wheeler C."/>
            <person name="Zhu H."/>
            <person name="Dean D.R."/>
            <person name="Dixon R."/>
            <person name="Wood D."/>
        </authorList>
    </citation>
    <scope>NUCLEOTIDE SEQUENCE [LARGE SCALE GENOMIC DNA]</scope>
    <source>
        <strain evidence="2">DJ / ATCC BAA-1303</strain>
    </source>
</reference>
<dbReference type="Proteomes" id="UP000002424">
    <property type="component" value="Chromosome"/>
</dbReference>
<organism evidence="1 2">
    <name type="scientific">Azotobacter vinelandii (strain DJ / ATCC BAA-1303)</name>
    <dbReference type="NCBI Taxonomy" id="322710"/>
    <lineage>
        <taxon>Bacteria</taxon>
        <taxon>Pseudomonadati</taxon>
        <taxon>Pseudomonadota</taxon>
        <taxon>Gammaproteobacteria</taxon>
        <taxon>Pseudomonadales</taxon>
        <taxon>Pseudomonadaceae</taxon>
        <taxon>Azotobacter</taxon>
    </lineage>
</organism>
<accession>C1DSM8</accession>
<gene>
    <name evidence="1" type="ordered locus">Avin_38290</name>
</gene>
<dbReference type="EnsemblBacteria" id="ACO79971">
    <property type="protein sequence ID" value="ACO79971"/>
    <property type="gene ID" value="Avin_38290"/>
</dbReference>
<keyword evidence="2" id="KW-1185">Reference proteome</keyword>
<evidence type="ECO:0000313" key="1">
    <source>
        <dbReference type="EMBL" id="ACO79971.1"/>
    </source>
</evidence>